<dbReference type="PROSITE" id="PS51257">
    <property type="entry name" value="PROKAR_LIPOPROTEIN"/>
    <property type="match status" value="1"/>
</dbReference>
<comment type="caution">
    <text evidence="2">The sequence shown here is derived from an EMBL/GenBank/DDBJ whole genome shotgun (WGS) entry which is preliminary data.</text>
</comment>
<sequence>MNLKPKLRFAPLALAMLLLLFSLGCALPSPVPLEDGSVVQTEPTYDNTTQNQTYLIDMIDMAGNPVQMNSYAGSIVVLDPGDCEILCAIGAEEQIIGRSEDCDYPESVASLPVVTTEGMANTEQILTLNPQAVIMDAEAATDTSLIAELKEANITPIVTNVTDIKGLYTAITLLGTVTDRVAESGSVVANLLAAFAGIQAKVTDNTSKTIYFELAPLATGLETAGSGTLINDIALLLGYHNEFEDMEGFIPVTAAQVIGRSPDVIVTTIPSSEDGTAGVSEILARVGWESVQAIADQKVFYIDGELLSRPGPRLLDVVNALYTFLYETPAE</sequence>
<dbReference type="InterPro" id="IPR050902">
    <property type="entry name" value="ABC_Transporter_SBP"/>
</dbReference>
<dbReference type="AlphaFoldDB" id="A0A644XKK6"/>
<name>A0A644XKK6_9ZZZZ</name>
<accession>A0A644XKK6</accession>
<dbReference type="GO" id="GO:0071281">
    <property type="term" value="P:cellular response to iron ion"/>
    <property type="evidence" value="ECO:0007669"/>
    <property type="project" value="TreeGrafter"/>
</dbReference>
<feature type="domain" description="Fe/B12 periplasmic-binding" evidence="1">
    <location>
        <begin position="74"/>
        <end position="329"/>
    </location>
</feature>
<gene>
    <name evidence="2" type="primary">btuF_15</name>
    <name evidence="2" type="ORF">SDC9_63101</name>
</gene>
<dbReference type="Gene3D" id="3.40.50.1980">
    <property type="entry name" value="Nitrogenase molybdenum iron protein domain"/>
    <property type="match status" value="2"/>
</dbReference>
<evidence type="ECO:0000259" key="1">
    <source>
        <dbReference type="PROSITE" id="PS50983"/>
    </source>
</evidence>
<protein>
    <submittedName>
        <fullName evidence="2">Vitamin B12-binding protein</fullName>
    </submittedName>
</protein>
<dbReference type="Pfam" id="PF01497">
    <property type="entry name" value="Peripla_BP_2"/>
    <property type="match status" value="1"/>
</dbReference>
<evidence type="ECO:0000313" key="2">
    <source>
        <dbReference type="EMBL" id="MPM16720.1"/>
    </source>
</evidence>
<dbReference type="EMBL" id="VSSQ01002663">
    <property type="protein sequence ID" value="MPM16720.1"/>
    <property type="molecule type" value="Genomic_DNA"/>
</dbReference>
<dbReference type="SUPFAM" id="SSF53807">
    <property type="entry name" value="Helical backbone' metal receptor"/>
    <property type="match status" value="1"/>
</dbReference>
<dbReference type="PANTHER" id="PTHR30535">
    <property type="entry name" value="VITAMIN B12-BINDING PROTEIN"/>
    <property type="match status" value="1"/>
</dbReference>
<dbReference type="InterPro" id="IPR002491">
    <property type="entry name" value="ABC_transptr_periplasmic_BD"/>
</dbReference>
<organism evidence="2">
    <name type="scientific">bioreactor metagenome</name>
    <dbReference type="NCBI Taxonomy" id="1076179"/>
    <lineage>
        <taxon>unclassified sequences</taxon>
        <taxon>metagenomes</taxon>
        <taxon>ecological metagenomes</taxon>
    </lineage>
</organism>
<dbReference type="PANTHER" id="PTHR30535:SF34">
    <property type="entry name" value="MOLYBDATE-BINDING PROTEIN MOLA"/>
    <property type="match status" value="1"/>
</dbReference>
<proteinExistence type="predicted"/>
<dbReference type="PROSITE" id="PS50983">
    <property type="entry name" value="FE_B12_PBP"/>
    <property type="match status" value="1"/>
</dbReference>
<reference evidence="2" key="1">
    <citation type="submission" date="2019-08" db="EMBL/GenBank/DDBJ databases">
        <authorList>
            <person name="Kucharzyk K."/>
            <person name="Murdoch R.W."/>
            <person name="Higgins S."/>
            <person name="Loffler F."/>
        </authorList>
    </citation>
    <scope>NUCLEOTIDE SEQUENCE</scope>
</reference>